<feature type="compositionally biased region" description="Polar residues" evidence="1">
    <location>
        <begin position="7"/>
        <end position="16"/>
    </location>
</feature>
<gene>
    <name evidence="2" type="ORF">TrVE_jg3421</name>
</gene>
<evidence type="ECO:0000256" key="1">
    <source>
        <dbReference type="SAM" id="MobiDB-lite"/>
    </source>
</evidence>
<comment type="caution">
    <text evidence="2">The sequence shown here is derived from an EMBL/GenBank/DDBJ whole genome shotgun (WGS) entry which is preliminary data.</text>
</comment>
<dbReference type="EMBL" id="BRXX01000294">
    <property type="protein sequence ID" value="GMI03095.1"/>
    <property type="molecule type" value="Genomic_DNA"/>
</dbReference>
<accession>A0A9W7C574</accession>
<protein>
    <submittedName>
        <fullName evidence="2">Uncharacterized protein</fullName>
    </submittedName>
</protein>
<sequence>MILLSKGSLTASISENVSDEENPTETVTSPVYEPEEEEKVNSVETMEIEMTTMTDRCEEPMISKKTVNEDVQVEAATDDRKKKPPMIKNPSVKIRVSVTSLAKKFSKNSDN</sequence>
<dbReference type="Proteomes" id="UP001165160">
    <property type="component" value="Unassembled WGS sequence"/>
</dbReference>
<evidence type="ECO:0000313" key="2">
    <source>
        <dbReference type="EMBL" id="GMI03095.1"/>
    </source>
</evidence>
<dbReference type="AlphaFoldDB" id="A0A9W7C574"/>
<proteinExistence type="predicted"/>
<organism evidence="2 3">
    <name type="scientific">Triparma verrucosa</name>
    <dbReference type="NCBI Taxonomy" id="1606542"/>
    <lineage>
        <taxon>Eukaryota</taxon>
        <taxon>Sar</taxon>
        <taxon>Stramenopiles</taxon>
        <taxon>Ochrophyta</taxon>
        <taxon>Bolidophyceae</taxon>
        <taxon>Parmales</taxon>
        <taxon>Triparmaceae</taxon>
        <taxon>Triparma</taxon>
    </lineage>
</organism>
<feature type="region of interest" description="Disordered" evidence="1">
    <location>
        <begin position="71"/>
        <end position="92"/>
    </location>
</feature>
<keyword evidence="3" id="KW-1185">Reference proteome</keyword>
<name>A0A9W7C574_9STRA</name>
<evidence type="ECO:0000313" key="3">
    <source>
        <dbReference type="Proteomes" id="UP001165160"/>
    </source>
</evidence>
<feature type="region of interest" description="Disordered" evidence="1">
    <location>
        <begin position="1"/>
        <end position="41"/>
    </location>
</feature>
<reference evidence="3" key="1">
    <citation type="journal article" date="2023" name="Commun. Biol.">
        <title>Genome analysis of Parmales, the sister group of diatoms, reveals the evolutionary specialization of diatoms from phago-mixotrophs to photoautotrophs.</title>
        <authorList>
            <person name="Ban H."/>
            <person name="Sato S."/>
            <person name="Yoshikawa S."/>
            <person name="Yamada K."/>
            <person name="Nakamura Y."/>
            <person name="Ichinomiya M."/>
            <person name="Sato N."/>
            <person name="Blanc-Mathieu R."/>
            <person name="Endo H."/>
            <person name="Kuwata A."/>
            <person name="Ogata H."/>
        </authorList>
    </citation>
    <scope>NUCLEOTIDE SEQUENCE [LARGE SCALE GENOMIC DNA]</scope>
    <source>
        <strain evidence="3">NIES 3699</strain>
    </source>
</reference>